<gene>
    <name evidence="11" type="ORF">SAMN05660337_1243</name>
</gene>
<dbReference type="GO" id="GO:0030170">
    <property type="term" value="F:pyridoxal phosphate binding"/>
    <property type="evidence" value="ECO:0007669"/>
    <property type="project" value="TreeGrafter"/>
</dbReference>
<reference evidence="12" key="1">
    <citation type="submission" date="2016-10" db="EMBL/GenBank/DDBJ databases">
        <authorList>
            <person name="Varghese N."/>
            <person name="Submissions S."/>
        </authorList>
    </citation>
    <scope>NUCLEOTIDE SEQUENCE [LARGE SCALE GENOMIC DNA]</scope>
    <source>
        <strain evidence="12">DSM 16995</strain>
    </source>
</reference>
<comment type="catalytic activity">
    <reaction evidence="7">
        <text>GDP-alpha-D-perosamine + 2-oxoglutarate = GDP-4-dehydro-alpha-D-rhamnose + L-glutamate</text>
        <dbReference type="Rhea" id="RHEA:36779"/>
        <dbReference type="ChEBI" id="CHEBI:16810"/>
        <dbReference type="ChEBI" id="CHEBI:29985"/>
        <dbReference type="ChEBI" id="CHEBI:57964"/>
        <dbReference type="ChEBI" id="CHEBI:73996"/>
        <dbReference type="EC" id="2.6.1.102"/>
    </reaction>
</comment>
<evidence type="ECO:0000256" key="6">
    <source>
        <dbReference type="ARBA" id="ARBA00037999"/>
    </source>
</evidence>
<keyword evidence="5 10" id="KW-0663">Pyridoxal phosphate</keyword>
<proteinExistence type="inferred from homology"/>
<dbReference type="InterPro" id="IPR000653">
    <property type="entry name" value="DegT/StrS_aminotransferase"/>
</dbReference>
<keyword evidence="12" id="KW-1185">Reference proteome</keyword>
<dbReference type="PANTHER" id="PTHR30244">
    <property type="entry name" value="TRANSAMINASE"/>
    <property type="match status" value="1"/>
</dbReference>
<dbReference type="Pfam" id="PF01041">
    <property type="entry name" value="DegT_DnrJ_EryC1"/>
    <property type="match status" value="1"/>
</dbReference>
<evidence type="ECO:0000313" key="12">
    <source>
        <dbReference type="Proteomes" id="UP000199053"/>
    </source>
</evidence>
<dbReference type="SUPFAM" id="SSF53383">
    <property type="entry name" value="PLP-dependent transferases"/>
    <property type="match status" value="1"/>
</dbReference>
<evidence type="ECO:0000256" key="5">
    <source>
        <dbReference type="ARBA" id="ARBA00022898"/>
    </source>
</evidence>
<evidence type="ECO:0000313" key="11">
    <source>
        <dbReference type="EMBL" id="SDK78932.1"/>
    </source>
</evidence>
<evidence type="ECO:0000256" key="8">
    <source>
        <dbReference type="ARBA" id="ARBA00066317"/>
    </source>
</evidence>
<dbReference type="RefSeq" id="WP_092159329.1">
    <property type="nucleotide sequence ID" value="NZ_FNGA01000002.1"/>
</dbReference>
<protein>
    <recommendedName>
        <fullName evidence="9">GDP-perosamine synthase</fullName>
        <ecNumber evidence="8">2.6.1.102</ecNumber>
    </recommendedName>
</protein>
<accession>A0A1G9ERW1</accession>
<keyword evidence="4" id="KW-0808">Transferase</keyword>
<dbReference type="InterPro" id="IPR015424">
    <property type="entry name" value="PyrdxlP-dep_Trfase"/>
</dbReference>
<name>A0A1G9ERW1_9BACT</name>
<dbReference type="Gene3D" id="3.40.640.10">
    <property type="entry name" value="Type I PLP-dependent aspartate aminotransferase-like (Major domain)"/>
    <property type="match status" value="1"/>
</dbReference>
<comment type="pathway">
    <text evidence="2">Bacterial outer membrane biogenesis; LPS O-antigen biosynthesis.</text>
</comment>
<dbReference type="CDD" id="cd00616">
    <property type="entry name" value="AHBA_syn"/>
    <property type="match status" value="1"/>
</dbReference>
<comment type="cofactor">
    <cofactor evidence="1">
        <name>pyridoxal 5'-phosphate</name>
        <dbReference type="ChEBI" id="CHEBI:597326"/>
    </cofactor>
</comment>
<dbReference type="PANTHER" id="PTHR30244:SF34">
    <property type="entry name" value="DTDP-4-AMINO-4,6-DIDEOXYGALACTOSE TRANSAMINASE"/>
    <property type="match status" value="1"/>
</dbReference>
<dbReference type="InterPro" id="IPR046342">
    <property type="entry name" value="CBS_dom_sf"/>
</dbReference>
<dbReference type="FunFam" id="3.40.640.10:FF:000090">
    <property type="entry name" value="Pyridoxal phosphate-dependent aminotransferase"/>
    <property type="match status" value="1"/>
</dbReference>
<dbReference type="STRING" id="246191.SAMN05660337_1243"/>
<evidence type="ECO:0000256" key="9">
    <source>
        <dbReference type="ARBA" id="ARBA00074221"/>
    </source>
</evidence>
<dbReference type="Gene3D" id="3.90.1150.10">
    <property type="entry name" value="Aspartate Aminotransferase, domain 1"/>
    <property type="match status" value="1"/>
</dbReference>
<dbReference type="InterPro" id="IPR015421">
    <property type="entry name" value="PyrdxlP-dep_Trfase_major"/>
</dbReference>
<dbReference type="OrthoDB" id="9766188at2"/>
<dbReference type="Proteomes" id="UP000199053">
    <property type="component" value="Unassembled WGS sequence"/>
</dbReference>
<evidence type="ECO:0000256" key="4">
    <source>
        <dbReference type="ARBA" id="ARBA00022679"/>
    </source>
</evidence>
<dbReference type="SUPFAM" id="SSF54631">
    <property type="entry name" value="CBS-domain pair"/>
    <property type="match status" value="1"/>
</dbReference>
<dbReference type="Gene3D" id="3.10.580.10">
    <property type="entry name" value="CBS-domain"/>
    <property type="match status" value="1"/>
</dbReference>
<keyword evidence="3" id="KW-0032">Aminotransferase</keyword>
<evidence type="ECO:0000256" key="1">
    <source>
        <dbReference type="ARBA" id="ARBA00001933"/>
    </source>
</evidence>
<evidence type="ECO:0000256" key="2">
    <source>
        <dbReference type="ARBA" id="ARBA00005125"/>
    </source>
</evidence>
<dbReference type="GO" id="GO:0102933">
    <property type="term" value="F:GDP-4-dehydro-6-deoxy-D-mannose-4-aminotransferase activity"/>
    <property type="evidence" value="ECO:0007669"/>
    <property type="project" value="UniProtKB-EC"/>
</dbReference>
<dbReference type="InterPro" id="IPR015422">
    <property type="entry name" value="PyrdxlP-dep_Trfase_small"/>
</dbReference>
<comment type="similarity">
    <text evidence="6 10">Belongs to the DegT/DnrJ/EryC1 family.</text>
</comment>
<dbReference type="AlphaFoldDB" id="A0A1G9ERW1"/>
<sequence>MTKINKSLCPLESTLRQVMEHLNKGTNGMALFEDSAGVLKGLMTDGDIRRAILSGASLDDLAVDYLNRDFVHSMAGRPQSEYRKMLSSKIQHLPIVDEEGRLIDIFSFKKEALLPVASPSLSGNELKYVTDCIVSNWISSQGEYVKKFEKSFSDFHGGCFALTTSSGTTALHLALIACGIGPGDEVIVPDSTFAASANVVVHTGACPVFVDVSPDHWTIEPSLIRKALTPRTKAILPVHLYGHPACMDEIMNIAAEYKLYVIEDCAESLGARINGRLTGTMGTVGCYSFFSNKVITTGEGGMVVTSDEALYHKMQQLRDHGLSKTRRYWHDYAGFNYRLTNLQAAVGLAQMEQIEFFLSSRKEVVREYQKGLTGIPGLVLPEEQSGIESIFWLYTVLVDKDEFGLDRDSLISRLNEVGIDSRPFFPALHSQPAYKRCHVSGCFPVAQKLQEVGISLPTGNTLPLEEVRKVCKCIKAFSKGGKGIK</sequence>
<dbReference type="EC" id="2.6.1.102" evidence="8"/>
<evidence type="ECO:0000256" key="10">
    <source>
        <dbReference type="RuleBase" id="RU004508"/>
    </source>
</evidence>
<evidence type="ECO:0000256" key="3">
    <source>
        <dbReference type="ARBA" id="ARBA00022576"/>
    </source>
</evidence>
<organism evidence="11 12">
    <name type="scientific">Maridesulfovibrio ferrireducens</name>
    <dbReference type="NCBI Taxonomy" id="246191"/>
    <lineage>
        <taxon>Bacteria</taxon>
        <taxon>Pseudomonadati</taxon>
        <taxon>Thermodesulfobacteriota</taxon>
        <taxon>Desulfovibrionia</taxon>
        <taxon>Desulfovibrionales</taxon>
        <taxon>Desulfovibrionaceae</taxon>
        <taxon>Maridesulfovibrio</taxon>
    </lineage>
</organism>
<evidence type="ECO:0000256" key="7">
    <source>
        <dbReference type="ARBA" id="ARBA00051587"/>
    </source>
</evidence>
<dbReference type="EMBL" id="FNGA01000002">
    <property type="protein sequence ID" value="SDK78932.1"/>
    <property type="molecule type" value="Genomic_DNA"/>
</dbReference>
<dbReference type="GO" id="GO:0000271">
    <property type="term" value="P:polysaccharide biosynthetic process"/>
    <property type="evidence" value="ECO:0007669"/>
    <property type="project" value="TreeGrafter"/>
</dbReference>